<dbReference type="GO" id="GO:0016787">
    <property type="term" value="F:hydrolase activity"/>
    <property type="evidence" value="ECO:0007669"/>
    <property type="project" value="InterPro"/>
</dbReference>
<dbReference type="AlphaFoldDB" id="A0A1H6STS8"/>
<dbReference type="SUPFAM" id="SSF51556">
    <property type="entry name" value="Metallo-dependent hydrolases"/>
    <property type="match status" value="1"/>
</dbReference>
<dbReference type="Pfam" id="PF04909">
    <property type="entry name" value="Amidohydro_2"/>
    <property type="match status" value="1"/>
</dbReference>
<proteinExistence type="predicted"/>
<dbReference type="EMBL" id="FNYR01000006">
    <property type="protein sequence ID" value="SEI70286.1"/>
    <property type="molecule type" value="Genomic_DNA"/>
</dbReference>
<dbReference type="OrthoDB" id="259294at2157"/>
<sequence length="273" mass="30267">MLELEHGFRVVDCHAHLDHNEMAVTTYGRDTGPDELERECHQAGIVRAAISPSPHTEAKGYLRANNAVARLSVDRPFLAFARLNGALDATGGPVATVRNMRATRANYHTRPGDIEQYAYDNRFHGFVLDPALDGLPDEEVVAELAVVDLPVVVDCREEFPPSAAERALLGEGFPVILSGFGGYPMDRNRMVDSLALLDSYDRLYLDTWAVRSRELLERGLLEYPDRILFGSGTPVVHPNVAIMEILTLDVSEDAMNRVFNKNPMRVIPGFAPQ</sequence>
<evidence type="ECO:0000313" key="3">
    <source>
        <dbReference type="Proteomes" id="UP000198888"/>
    </source>
</evidence>
<feature type="domain" description="Amidohydrolase-related" evidence="1">
    <location>
        <begin position="11"/>
        <end position="266"/>
    </location>
</feature>
<dbReference type="GeneID" id="35000928"/>
<name>A0A1H6STS8_9EURY</name>
<evidence type="ECO:0000313" key="2">
    <source>
        <dbReference type="EMBL" id="SEI70286.1"/>
    </source>
</evidence>
<evidence type="ECO:0000259" key="1">
    <source>
        <dbReference type="Pfam" id="PF04909"/>
    </source>
</evidence>
<dbReference type="InterPro" id="IPR006680">
    <property type="entry name" value="Amidohydro-rel"/>
</dbReference>
<protein>
    <recommendedName>
        <fullName evidence="1">Amidohydrolase-related domain-containing protein</fullName>
    </recommendedName>
</protein>
<reference evidence="2 3" key="1">
    <citation type="submission" date="2016-10" db="EMBL/GenBank/DDBJ databases">
        <authorList>
            <person name="de Groot N.N."/>
        </authorList>
    </citation>
    <scope>NUCLEOTIDE SEQUENCE [LARGE SCALE GENOMIC DNA]</scope>
    <source>
        <strain evidence="2 3">DSM 22187</strain>
    </source>
</reference>
<gene>
    <name evidence="2" type="ORF">SAMN05444271_10624</name>
</gene>
<accession>A0A1H6STS8</accession>
<keyword evidence="3" id="KW-1185">Reference proteome</keyword>
<dbReference type="STRING" id="1073996.SAMN05444271_10624"/>
<organism evidence="2 3">
    <name type="scientific">Halohasta litchfieldiae</name>
    <dbReference type="NCBI Taxonomy" id="1073996"/>
    <lineage>
        <taxon>Archaea</taxon>
        <taxon>Methanobacteriati</taxon>
        <taxon>Methanobacteriota</taxon>
        <taxon>Stenosarchaea group</taxon>
        <taxon>Halobacteria</taxon>
        <taxon>Halobacteriales</taxon>
        <taxon>Haloferacaceae</taxon>
        <taxon>Halohasta</taxon>
    </lineage>
</organism>
<dbReference type="RefSeq" id="WP_089671595.1">
    <property type="nucleotide sequence ID" value="NZ_CP024845.1"/>
</dbReference>
<dbReference type="Gene3D" id="3.20.20.140">
    <property type="entry name" value="Metal-dependent hydrolases"/>
    <property type="match status" value="1"/>
</dbReference>
<dbReference type="Proteomes" id="UP000198888">
    <property type="component" value="Unassembled WGS sequence"/>
</dbReference>
<accession>A0A2H4PXU2</accession>
<dbReference type="KEGG" id="hae:halTADL_0093"/>
<dbReference type="InterPro" id="IPR032466">
    <property type="entry name" value="Metal_Hydrolase"/>
</dbReference>